<protein>
    <submittedName>
        <fullName evidence="1">Uncharacterized protein DUF2642</fullName>
    </submittedName>
</protein>
<dbReference type="OrthoDB" id="2439488at2"/>
<sequence>MENNYDVKREPYRPMPMPMPKKPMEQGYGYSRMEIVEPYLYEALRCLCGRKVCITTTCGKYRGELLKVKRDHLVICEGQCVCYVRLQTICVVMPEPKC</sequence>
<reference evidence="1 2" key="1">
    <citation type="submission" date="2019-03" db="EMBL/GenBank/DDBJ databases">
        <title>Genomic Encyclopedia of Type Strains, Phase IV (KMG-IV): sequencing the most valuable type-strain genomes for metagenomic binning, comparative biology and taxonomic classification.</title>
        <authorList>
            <person name="Goeker M."/>
        </authorList>
    </citation>
    <scope>NUCLEOTIDE SEQUENCE [LARGE SCALE GENOMIC DNA]</scope>
    <source>
        <strain evidence="1 2">DSM 46831</strain>
    </source>
</reference>
<evidence type="ECO:0000313" key="1">
    <source>
        <dbReference type="EMBL" id="TCP69352.1"/>
    </source>
</evidence>
<dbReference type="EMBL" id="SLXV01000009">
    <property type="protein sequence ID" value="TCP69352.1"/>
    <property type="molecule type" value="Genomic_DNA"/>
</dbReference>
<proteinExistence type="predicted"/>
<keyword evidence="2" id="KW-1185">Reference proteome</keyword>
<dbReference type="RefSeq" id="WP_131848304.1">
    <property type="nucleotide sequence ID" value="NZ_SLXV01000009.1"/>
</dbReference>
<accession>A0A4R2S0A6</accession>
<gene>
    <name evidence="1" type="ORF">EDD57_10910</name>
</gene>
<organism evidence="1 2">
    <name type="scientific">Baia soyae</name>
    <dbReference type="NCBI Taxonomy" id="1544746"/>
    <lineage>
        <taxon>Bacteria</taxon>
        <taxon>Bacillati</taxon>
        <taxon>Bacillota</taxon>
        <taxon>Bacilli</taxon>
        <taxon>Bacillales</taxon>
        <taxon>Thermoactinomycetaceae</taxon>
        <taxon>Baia</taxon>
    </lineage>
</organism>
<dbReference type="Proteomes" id="UP000294746">
    <property type="component" value="Unassembled WGS sequence"/>
</dbReference>
<dbReference type="InterPro" id="IPR020139">
    <property type="entry name" value="DUF2642"/>
</dbReference>
<dbReference type="Pfam" id="PF10842">
    <property type="entry name" value="DUF2642"/>
    <property type="match status" value="1"/>
</dbReference>
<comment type="caution">
    <text evidence="1">The sequence shown here is derived from an EMBL/GenBank/DDBJ whole genome shotgun (WGS) entry which is preliminary data.</text>
</comment>
<name>A0A4R2S0A6_9BACL</name>
<evidence type="ECO:0000313" key="2">
    <source>
        <dbReference type="Proteomes" id="UP000294746"/>
    </source>
</evidence>
<dbReference type="AlphaFoldDB" id="A0A4R2S0A6"/>